<dbReference type="Pfam" id="PF01490">
    <property type="entry name" value="Aa_trans"/>
    <property type="match status" value="2"/>
</dbReference>
<feature type="transmembrane region" description="Helical" evidence="7">
    <location>
        <begin position="375"/>
        <end position="399"/>
    </location>
</feature>
<evidence type="ECO:0000256" key="2">
    <source>
        <dbReference type="ARBA" id="ARBA00022692"/>
    </source>
</evidence>
<evidence type="ECO:0000256" key="3">
    <source>
        <dbReference type="ARBA" id="ARBA00022989"/>
    </source>
</evidence>
<dbReference type="PANTHER" id="PTHR16189">
    <property type="entry name" value="TRANSMEMBRANE PROTEIN 104-RELATED"/>
    <property type="match status" value="1"/>
</dbReference>
<protein>
    <submittedName>
        <fullName evidence="9">Putative amino acid transporter</fullName>
    </submittedName>
</protein>
<feature type="transmembrane region" description="Helical" evidence="7">
    <location>
        <begin position="510"/>
        <end position="533"/>
    </location>
</feature>
<dbReference type="PANTHER" id="PTHR16189:SF0">
    <property type="entry name" value="TRANSMEMBRANE PROTEIN 104"/>
    <property type="match status" value="1"/>
</dbReference>
<dbReference type="AlphaFoldDB" id="A0A2R5L8M9"/>
<keyword evidence="5" id="KW-0325">Glycoprotein</keyword>
<feature type="transmembrane region" description="Helical" evidence="7">
    <location>
        <begin position="12"/>
        <end position="36"/>
    </location>
</feature>
<evidence type="ECO:0000256" key="5">
    <source>
        <dbReference type="ARBA" id="ARBA00023180"/>
    </source>
</evidence>
<keyword evidence="3 7" id="KW-1133">Transmembrane helix</keyword>
<evidence type="ECO:0000256" key="4">
    <source>
        <dbReference type="ARBA" id="ARBA00023136"/>
    </source>
</evidence>
<evidence type="ECO:0000256" key="1">
    <source>
        <dbReference type="ARBA" id="ARBA00004141"/>
    </source>
</evidence>
<reference evidence="9" key="1">
    <citation type="submission" date="2018-03" db="EMBL/GenBank/DDBJ databases">
        <title>The relapsing fever spirochete Borrelia turicatae persists in the highly oxidative environment of its soft-bodied tick vector.</title>
        <authorList>
            <person name="Bourret T.J."/>
            <person name="Boyle W.K."/>
            <person name="Valenzuela J.G."/>
            <person name="Oliveira F."/>
            <person name="Lopez J.E."/>
        </authorList>
    </citation>
    <scope>NUCLEOTIDE SEQUENCE</scope>
    <source>
        <strain evidence="9">Kansas strain/isolate</strain>
        <tissue evidence="9">Salivary glands</tissue>
    </source>
</reference>
<feature type="transmembrane region" description="Helical" evidence="7">
    <location>
        <begin position="42"/>
        <end position="64"/>
    </location>
</feature>
<keyword evidence="4 7" id="KW-0472">Membrane</keyword>
<feature type="transmembrane region" description="Helical" evidence="7">
    <location>
        <begin position="258"/>
        <end position="275"/>
    </location>
</feature>
<feature type="transmembrane region" description="Helical" evidence="7">
    <location>
        <begin position="227"/>
        <end position="246"/>
    </location>
</feature>
<keyword evidence="2 7" id="KW-0812">Transmembrane</keyword>
<dbReference type="EMBL" id="GGLE01001735">
    <property type="protein sequence ID" value="MBY05861.1"/>
    <property type="molecule type" value="Transcribed_RNA"/>
</dbReference>
<proteinExistence type="inferred from homology"/>
<evidence type="ECO:0000256" key="7">
    <source>
        <dbReference type="SAM" id="Phobius"/>
    </source>
</evidence>
<evidence type="ECO:0000259" key="8">
    <source>
        <dbReference type="Pfam" id="PF01490"/>
    </source>
</evidence>
<feature type="transmembrane region" description="Helical" evidence="7">
    <location>
        <begin position="295"/>
        <end position="313"/>
    </location>
</feature>
<feature type="transmembrane region" description="Helical" evidence="7">
    <location>
        <begin position="322"/>
        <end position="348"/>
    </location>
</feature>
<dbReference type="GO" id="GO:0016020">
    <property type="term" value="C:membrane"/>
    <property type="evidence" value="ECO:0007669"/>
    <property type="project" value="UniProtKB-SubCell"/>
</dbReference>
<feature type="transmembrane region" description="Helical" evidence="7">
    <location>
        <begin position="462"/>
        <end position="487"/>
    </location>
</feature>
<evidence type="ECO:0000313" key="9">
    <source>
        <dbReference type="EMBL" id="MBY05861.1"/>
    </source>
</evidence>
<comment type="subcellular location">
    <subcellularLocation>
        <location evidence="1">Membrane</location>
        <topology evidence="1">Multi-pass membrane protein</topology>
    </subcellularLocation>
</comment>
<name>A0A2R5L8M9_9ACAR</name>
<sequence>MAGDRADLRDSYSPLVGLVYIFNLIVGTGALTMPAAFKDAGWALSLAIVILLALMSYLTTTFVIEAMASTNALVHGKTLKHYKRVVGEEEGHIAEGRKEYMANELRTDEIIARSVDLDERVPLLISNAAESMEESSHVDYFAIKERFELGKMASLYFNKLGINLFYICIAIYLYGDLAIYAAAVSKSLRDVTCTASTTVPNVTNGSAKDMGDLQCWSGAEVSRTDAYRIYVLAFLCLLGPFTFFNMQKTKYLQLFTTLMRWIAFSSMIILCTIALSGGKGRGQPPVADPTGLPNLFGVCVYAFMCHHSLPSLVTPMKSKRHLFALVGADYLLILGFYTLLAFTGIFTFPRLHDMYTLNFQPTDDPLGSIVPAIPFLQYFLSLFPVFTLSTSFPIIAITLRNNLKALFLREERSSSSSPTSSVASSTTAAPSTLYKILERFLLPLLAILPPIIVAFATENVEFLVGITGSYAGAVIQYIVPVALVYCARNQVFETLGLGVRNQHASVFRHSAWLVFVLLWAVTCVTFVTVNHFLSKF</sequence>
<feature type="domain" description="Amino acid transporter transmembrane" evidence="8">
    <location>
        <begin position="15"/>
        <end position="87"/>
    </location>
</feature>
<evidence type="ECO:0000256" key="6">
    <source>
        <dbReference type="ARBA" id="ARBA00038166"/>
    </source>
</evidence>
<accession>A0A2R5L8M9</accession>
<dbReference type="InterPro" id="IPR013057">
    <property type="entry name" value="AA_transpt_TM"/>
</dbReference>
<feature type="transmembrane region" description="Helical" evidence="7">
    <location>
        <begin position="440"/>
        <end position="456"/>
    </location>
</feature>
<feature type="transmembrane region" description="Helical" evidence="7">
    <location>
        <begin position="160"/>
        <end position="182"/>
    </location>
</feature>
<feature type="domain" description="Amino acid transporter transmembrane" evidence="8">
    <location>
        <begin position="150"/>
        <end position="519"/>
    </location>
</feature>
<comment type="similarity">
    <text evidence="6">Belongs to the TMEM104 family.</text>
</comment>
<organism evidence="9">
    <name type="scientific">Ornithodoros turicata</name>
    <dbReference type="NCBI Taxonomy" id="34597"/>
    <lineage>
        <taxon>Eukaryota</taxon>
        <taxon>Metazoa</taxon>
        <taxon>Ecdysozoa</taxon>
        <taxon>Arthropoda</taxon>
        <taxon>Chelicerata</taxon>
        <taxon>Arachnida</taxon>
        <taxon>Acari</taxon>
        <taxon>Parasitiformes</taxon>
        <taxon>Ixodida</taxon>
        <taxon>Ixodoidea</taxon>
        <taxon>Argasidae</taxon>
        <taxon>Ornithodorinae</taxon>
        <taxon>Ornithodoros</taxon>
    </lineage>
</organism>